<feature type="repeat" description="ANK" evidence="3">
    <location>
        <begin position="273"/>
        <end position="295"/>
    </location>
</feature>
<dbReference type="Gene3D" id="1.25.40.20">
    <property type="entry name" value="Ankyrin repeat-containing domain"/>
    <property type="match status" value="2"/>
</dbReference>
<dbReference type="InterPro" id="IPR050889">
    <property type="entry name" value="Dendritic_Spine_Reg/Scaffold"/>
</dbReference>
<evidence type="ECO:0000313" key="5">
    <source>
        <dbReference type="Proteomes" id="UP000325945"/>
    </source>
</evidence>
<sequence length="295" mass="32194">MPEQKAINWGDTRTGYTPYSTPLLLAAEHGNTSVVRLLLDQPTIELDQVSYNGRSPLSYAAENGQEEIIGLLLNRGAYAEAFPHPCLIPLAYASGNGHAGIVEKLLQTQKVNEKSRDWEENTPLLMAARGSHDAVVRLLLRVPAIDPDLVRLLTETKAVDLDAKDRFYGRTPLLWAATILGNGNVIKHLIDAGAKDIECQGRWPSRTALSYACEEGNGTVVRLLLKTGLANPNSMSTYGRTSLSFASEKGHTSIIKLLLAVDSVPPDLADTTYGRTPLSWAAARGHMEVVQLLHY</sequence>
<dbReference type="InterPro" id="IPR002110">
    <property type="entry name" value="Ankyrin_rpt"/>
</dbReference>
<evidence type="ECO:0000256" key="1">
    <source>
        <dbReference type="ARBA" id="ARBA00022737"/>
    </source>
</evidence>
<dbReference type="Pfam" id="PF12796">
    <property type="entry name" value="Ank_2"/>
    <property type="match status" value="3"/>
</dbReference>
<keyword evidence="2 3" id="KW-0040">ANK repeat</keyword>
<dbReference type="AlphaFoldDB" id="A0A5N6WPI2"/>
<evidence type="ECO:0000256" key="3">
    <source>
        <dbReference type="PROSITE-ProRule" id="PRU00023"/>
    </source>
</evidence>
<reference evidence="5" key="1">
    <citation type="submission" date="2019-04" db="EMBL/GenBank/DDBJ databases">
        <title>Friends and foes A comparative genomics studyof 23 Aspergillus species from section Flavi.</title>
        <authorList>
            <consortium name="DOE Joint Genome Institute"/>
            <person name="Kjaerbolling I."/>
            <person name="Vesth T."/>
            <person name="Frisvad J.C."/>
            <person name="Nybo J.L."/>
            <person name="Theobald S."/>
            <person name="Kildgaard S."/>
            <person name="Isbrandt T."/>
            <person name="Kuo A."/>
            <person name="Sato A."/>
            <person name="Lyhne E.K."/>
            <person name="Kogle M.E."/>
            <person name="Wiebenga A."/>
            <person name="Kun R.S."/>
            <person name="Lubbers R.J."/>
            <person name="Makela M.R."/>
            <person name="Barry K."/>
            <person name="Chovatia M."/>
            <person name="Clum A."/>
            <person name="Daum C."/>
            <person name="Haridas S."/>
            <person name="He G."/>
            <person name="LaButti K."/>
            <person name="Lipzen A."/>
            <person name="Mondo S."/>
            <person name="Riley R."/>
            <person name="Salamov A."/>
            <person name="Simmons B.A."/>
            <person name="Magnuson J.K."/>
            <person name="Henrissat B."/>
            <person name="Mortensen U.H."/>
            <person name="Larsen T.O."/>
            <person name="Devries R.P."/>
            <person name="Grigoriev I.V."/>
            <person name="Machida M."/>
            <person name="Baker S.E."/>
            <person name="Andersen M.R."/>
        </authorList>
    </citation>
    <scope>NUCLEOTIDE SEQUENCE [LARGE SCALE GENOMIC DNA]</scope>
    <source>
        <strain evidence="5">CBS 130017</strain>
    </source>
</reference>
<dbReference type="SMART" id="SM00248">
    <property type="entry name" value="ANK"/>
    <property type="match status" value="8"/>
</dbReference>
<dbReference type="PANTHER" id="PTHR24166:SF48">
    <property type="entry name" value="PROTEIN VAPYRIN"/>
    <property type="match status" value="1"/>
</dbReference>
<dbReference type="SUPFAM" id="SSF48403">
    <property type="entry name" value="Ankyrin repeat"/>
    <property type="match status" value="1"/>
</dbReference>
<dbReference type="InterPro" id="IPR036770">
    <property type="entry name" value="Ankyrin_rpt-contain_sf"/>
</dbReference>
<organism evidence="4 5">
    <name type="scientific">Aspergillus sergii</name>
    <dbReference type="NCBI Taxonomy" id="1034303"/>
    <lineage>
        <taxon>Eukaryota</taxon>
        <taxon>Fungi</taxon>
        <taxon>Dikarya</taxon>
        <taxon>Ascomycota</taxon>
        <taxon>Pezizomycotina</taxon>
        <taxon>Eurotiomycetes</taxon>
        <taxon>Eurotiomycetidae</taxon>
        <taxon>Eurotiales</taxon>
        <taxon>Aspergillaceae</taxon>
        <taxon>Aspergillus</taxon>
        <taxon>Aspergillus subgen. Circumdati</taxon>
    </lineage>
</organism>
<name>A0A5N6WPI2_9EURO</name>
<evidence type="ECO:0000256" key="2">
    <source>
        <dbReference type="ARBA" id="ARBA00023043"/>
    </source>
</evidence>
<dbReference type="Proteomes" id="UP000325945">
    <property type="component" value="Unassembled WGS sequence"/>
</dbReference>
<evidence type="ECO:0000313" key="4">
    <source>
        <dbReference type="EMBL" id="KAE8322795.1"/>
    </source>
</evidence>
<dbReference type="EMBL" id="ML741839">
    <property type="protein sequence ID" value="KAE8322795.1"/>
    <property type="molecule type" value="Genomic_DNA"/>
</dbReference>
<gene>
    <name evidence="4" type="ORF">BDV39DRAFT_209398</name>
</gene>
<keyword evidence="1" id="KW-0677">Repeat</keyword>
<dbReference type="PANTHER" id="PTHR24166">
    <property type="entry name" value="ROLLING PEBBLES, ISOFORM B"/>
    <property type="match status" value="1"/>
</dbReference>
<dbReference type="PROSITE" id="PS50297">
    <property type="entry name" value="ANK_REP_REGION"/>
    <property type="match status" value="2"/>
</dbReference>
<protein>
    <submittedName>
        <fullName evidence="4">Ankyrin repeat-containing domain protein</fullName>
    </submittedName>
</protein>
<dbReference type="PROSITE" id="PS50088">
    <property type="entry name" value="ANK_REPEAT"/>
    <property type="match status" value="2"/>
</dbReference>
<feature type="repeat" description="ANK" evidence="3">
    <location>
        <begin position="52"/>
        <end position="84"/>
    </location>
</feature>
<accession>A0A5N6WPI2</accession>
<keyword evidence="5" id="KW-1185">Reference proteome</keyword>
<proteinExistence type="predicted"/>